<feature type="compositionally biased region" description="Basic and acidic residues" evidence="4">
    <location>
        <begin position="211"/>
        <end position="222"/>
    </location>
</feature>
<dbReference type="GO" id="GO:0017102">
    <property type="term" value="C:methionyl glutamyl tRNA synthetase complex"/>
    <property type="evidence" value="ECO:0007669"/>
    <property type="project" value="TreeGrafter"/>
</dbReference>
<feature type="region of interest" description="Disordered" evidence="4">
    <location>
        <begin position="172"/>
        <end position="227"/>
    </location>
</feature>
<evidence type="ECO:0000256" key="2">
    <source>
        <dbReference type="ARBA" id="ARBA00022884"/>
    </source>
</evidence>
<dbReference type="InterPro" id="IPR036282">
    <property type="entry name" value="Glutathione-S-Trfase_C_sf"/>
</dbReference>
<keyword evidence="8" id="KW-1185">Reference proteome</keyword>
<feature type="domain" description="TRNA-binding" evidence="6">
    <location>
        <begin position="229"/>
        <end position="337"/>
    </location>
</feature>
<dbReference type="STRING" id="1097556.R4X6D2"/>
<dbReference type="SUPFAM" id="SSF50249">
    <property type="entry name" value="Nucleic acid-binding proteins"/>
    <property type="match status" value="1"/>
</dbReference>
<evidence type="ECO:0000256" key="1">
    <source>
        <dbReference type="ARBA" id="ARBA00022555"/>
    </source>
</evidence>
<dbReference type="eggNOG" id="KOG2241">
    <property type="taxonomic scope" value="Eukaryota"/>
</dbReference>
<feature type="compositionally biased region" description="Polar residues" evidence="4">
    <location>
        <begin position="190"/>
        <end position="199"/>
    </location>
</feature>
<dbReference type="PROSITE" id="PS50886">
    <property type="entry name" value="TRBD"/>
    <property type="match status" value="1"/>
</dbReference>
<evidence type="ECO:0000256" key="4">
    <source>
        <dbReference type="SAM" id="MobiDB-lite"/>
    </source>
</evidence>
<organism evidence="7 8">
    <name type="scientific">Taphrina deformans (strain PYCC 5710 / ATCC 11124 / CBS 356.35 / IMI 108563 / JCM 9778 / NBRC 8474)</name>
    <name type="common">Peach leaf curl fungus</name>
    <name type="synonym">Lalaria deformans</name>
    <dbReference type="NCBI Taxonomy" id="1097556"/>
    <lineage>
        <taxon>Eukaryota</taxon>
        <taxon>Fungi</taxon>
        <taxon>Dikarya</taxon>
        <taxon>Ascomycota</taxon>
        <taxon>Taphrinomycotina</taxon>
        <taxon>Taphrinomycetes</taxon>
        <taxon>Taphrinales</taxon>
        <taxon>Taphrinaceae</taxon>
        <taxon>Taphrina</taxon>
    </lineage>
</organism>
<dbReference type="Gene3D" id="2.40.50.140">
    <property type="entry name" value="Nucleic acid-binding proteins"/>
    <property type="match status" value="1"/>
</dbReference>
<evidence type="ECO:0000313" key="8">
    <source>
        <dbReference type="Proteomes" id="UP000013776"/>
    </source>
</evidence>
<protein>
    <submittedName>
        <fullName evidence="7">Cofactor for methionyl-and glutamyl-tRNA synthetases</fullName>
    </submittedName>
</protein>
<evidence type="ECO:0000256" key="3">
    <source>
        <dbReference type="PROSITE-ProRule" id="PRU00209"/>
    </source>
</evidence>
<dbReference type="GO" id="GO:0000049">
    <property type="term" value="F:tRNA binding"/>
    <property type="evidence" value="ECO:0007669"/>
    <property type="project" value="UniProtKB-UniRule"/>
</dbReference>
<sequence length="405" mass="43886">MASVQISKDDGILSLVSHVFSSTTARPVEEAISTLTLDDKSTIAGPNTISTSLASRDDRIGLSDIEKAEVQQWLTVSARQVDDERLLELNTYLAQQTFLVGNDWTVADIVSCARLQTEISAWDAKKQSEYCHITRWFNHIQHLPEVSSFTALKTVDLTQKFDKDVTVAIKKGAPKESVPKDATKADPAQPATTATSVSPLPQKQAKKEKKEKKEKGPKETKAPAEATLSPSLISLKVGHIQKAVLHPDADSLYVSTVDLGEAEPRTVVSGLVKYIPLEAMQGRKVVCVCNLKPAAMRGIKSSAMVLAASPRVGEGQVKDMVELVTPPDDAQPGDVLSFDGFPGEPEPQLNPKKKIFEQIQVGFSTDESLQVIYSDINDGSDKVGKLVNKAGKVCTVETLINASIR</sequence>
<dbReference type="Pfam" id="PF01588">
    <property type="entry name" value="tRNA_bind"/>
    <property type="match status" value="1"/>
</dbReference>
<dbReference type="InterPro" id="IPR012340">
    <property type="entry name" value="NA-bd_OB-fold"/>
</dbReference>
<dbReference type="InterPro" id="IPR002547">
    <property type="entry name" value="tRNA-bd_dom"/>
</dbReference>
<dbReference type="SUPFAM" id="SSF47616">
    <property type="entry name" value="GST C-terminal domain-like"/>
    <property type="match status" value="1"/>
</dbReference>
<evidence type="ECO:0000313" key="7">
    <source>
        <dbReference type="EMBL" id="CCG80619.1"/>
    </source>
</evidence>
<dbReference type="InterPro" id="IPR051270">
    <property type="entry name" value="Tyrosine-tRNA_ligase_regulator"/>
</dbReference>
<dbReference type="OrthoDB" id="19141at2759"/>
<dbReference type="AlphaFoldDB" id="R4X6D2"/>
<dbReference type="Gene3D" id="1.20.1050.130">
    <property type="match status" value="1"/>
</dbReference>
<dbReference type="EMBL" id="CAHR02000003">
    <property type="protein sequence ID" value="CCG80619.1"/>
    <property type="molecule type" value="Genomic_DNA"/>
</dbReference>
<keyword evidence="1 3" id="KW-0820">tRNA-binding</keyword>
<dbReference type="InterPro" id="IPR053836">
    <property type="entry name" value="Arc1-like_N"/>
</dbReference>
<proteinExistence type="predicted"/>
<dbReference type="CDD" id="cd10289">
    <property type="entry name" value="GST_C_AaRS_like"/>
    <property type="match status" value="1"/>
</dbReference>
<evidence type="ECO:0000259" key="5">
    <source>
        <dbReference type="PROSITE" id="PS50405"/>
    </source>
</evidence>
<dbReference type="PANTHER" id="PTHR11586">
    <property type="entry name" value="TRNA-AMINOACYLATION COFACTOR ARC1 FAMILY MEMBER"/>
    <property type="match status" value="1"/>
</dbReference>
<dbReference type="CDD" id="cd02799">
    <property type="entry name" value="tRNA_bind_EMAP-II_like"/>
    <property type="match status" value="1"/>
</dbReference>
<dbReference type="PANTHER" id="PTHR11586:SF33">
    <property type="entry name" value="AMINOACYL TRNA SYNTHASE COMPLEX-INTERACTING MULTIFUNCTIONAL PROTEIN 1"/>
    <property type="match status" value="1"/>
</dbReference>
<reference evidence="7 8" key="1">
    <citation type="journal article" date="2013" name="MBio">
        <title>Genome sequencing of the plant pathogen Taphrina deformans, the causal agent of peach leaf curl.</title>
        <authorList>
            <person name="Cisse O.H."/>
            <person name="Almeida J.M.G.C.F."/>
            <person name="Fonseca A."/>
            <person name="Kumar A.A."/>
            <person name="Salojaervi J."/>
            <person name="Overmyer K."/>
            <person name="Hauser P.M."/>
            <person name="Pagni M."/>
        </authorList>
    </citation>
    <scope>NUCLEOTIDE SEQUENCE [LARGE SCALE GENOMIC DNA]</scope>
    <source>
        <strain evidence="8">PYCC 5710 / ATCC 11124 / CBS 356.35 / IMI 108563 / JCM 9778 / NBRC 8474</strain>
    </source>
</reference>
<dbReference type="PROSITE" id="PS50405">
    <property type="entry name" value="GST_CTER"/>
    <property type="match status" value="1"/>
</dbReference>
<dbReference type="VEuPathDB" id="FungiDB:TAPDE_000145"/>
<gene>
    <name evidence="7" type="ORF">TAPDE_000145</name>
</gene>
<name>R4X6D2_TAPDE</name>
<accession>R4X6D2</accession>
<keyword evidence="2 3" id="KW-0694">RNA-binding</keyword>
<dbReference type="Proteomes" id="UP000013776">
    <property type="component" value="Unassembled WGS sequence"/>
</dbReference>
<feature type="compositionally biased region" description="Basic and acidic residues" evidence="4">
    <location>
        <begin position="173"/>
        <end position="184"/>
    </location>
</feature>
<dbReference type="Pfam" id="PF21972">
    <property type="entry name" value="Arc1p_N_like"/>
    <property type="match status" value="1"/>
</dbReference>
<evidence type="ECO:0000259" key="6">
    <source>
        <dbReference type="PROSITE" id="PS50886"/>
    </source>
</evidence>
<dbReference type="InterPro" id="IPR010987">
    <property type="entry name" value="Glutathione-S-Trfase_C-like"/>
</dbReference>
<comment type="caution">
    <text evidence="7">The sequence shown here is derived from an EMBL/GenBank/DDBJ whole genome shotgun (WGS) entry which is preliminary data.</text>
</comment>
<feature type="domain" description="GST C-terminal" evidence="5">
    <location>
        <begin position="26"/>
        <end position="165"/>
    </location>
</feature>